<dbReference type="Gene3D" id="3.40.30.50">
    <property type="entry name" value="Sep15/SelM thioredoxin-like domain, active-site redox motif"/>
    <property type="match status" value="1"/>
</dbReference>
<dbReference type="STRING" id="59895.A0A103XPH9"/>
<dbReference type="GO" id="GO:0004386">
    <property type="term" value="F:helicase activity"/>
    <property type="evidence" value="ECO:0007669"/>
    <property type="project" value="UniProtKB-KW"/>
</dbReference>
<keyword evidence="3" id="KW-0067">ATP-binding</keyword>
<dbReference type="Pfam" id="PF00271">
    <property type="entry name" value="Helicase_C"/>
    <property type="match status" value="1"/>
</dbReference>
<dbReference type="AlphaFoldDB" id="A0A103XPH9"/>
<dbReference type="Proteomes" id="UP000243975">
    <property type="component" value="Unassembled WGS sequence"/>
</dbReference>
<keyword evidence="3" id="KW-0347">Helicase</keyword>
<dbReference type="InterPro" id="IPR038219">
    <property type="entry name" value="Sep15/SelM_sf"/>
</dbReference>
<name>A0A103XPH9_CYNCS</name>
<dbReference type="EMBL" id="LEKV01004558">
    <property type="protein sequence ID" value="KVH94334.1"/>
    <property type="molecule type" value="Genomic_DNA"/>
</dbReference>
<reference evidence="3 4" key="1">
    <citation type="journal article" date="2016" name="Sci. Rep.">
        <title>The genome sequence of the outbreeding globe artichoke constructed de novo incorporating a phase-aware low-pass sequencing strategy of F1 progeny.</title>
        <authorList>
            <person name="Scaglione D."/>
            <person name="Reyes-Chin-Wo S."/>
            <person name="Acquadro A."/>
            <person name="Froenicke L."/>
            <person name="Portis E."/>
            <person name="Beitel C."/>
            <person name="Tirone M."/>
            <person name="Mauro R."/>
            <person name="Lo Monaco A."/>
            <person name="Mauromicale G."/>
            <person name="Faccioli P."/>
            <person name="Cattivelli L."/>
            <person name="Rieseberg L."/>
            <person name="Michelmore R."/>
            <person name="Lanteri S."/>
        </authorList>
    </citation>
    <scope>NUCLEOTIDE SEQUENCE [LARGE SCALE GENOMIC DNA]</scope>
    <source>
        <strain evidence="3">2C</strain>
    </source>
</reference>
<dbReference type="Pfam" id="PF08806">
    <property type="entry name" value="Sep15_SelM"/>
    <property type="match status" value="1"/>
</dbReference>
<organism evidence="3 4">
    <name type="scientific">Cynara cardunculus var. scolymus</name>
    <name type="common">Globe artichoke</name>
    <name type="synonym">Cynara scolymus</name>
    <dbReference type="NCBI Taxonomy" id="59895"/>
    <lineage>
        <taxon>Eukaryota</taxon>
        <taxon>Viridiplantae</taxon>
        <taxon>Streptophyta</taxon>
        <taxon>Embryophyta</taxon>
        <taxon>Tracheophyta</taxon>
        <taxon>Spermatophyta</taxon>
        <taxon>Magnoliopsida</taxon>
        <taxon>eudicotyledons</taxon>
        <taxon>Gunneridae</taxon>
        <taxon>Pentapetalae</taxon>
        <taxon>asterids</taxon>
        <taxon>campanulids</taxon>
        <taxon>Asterales</taxon>
        <taxon>Asteraceae</taxon>
        <taxon>Carduoideae</taxon>
        <taxon>Cardueae</taxon>
        <taxon>Carduinae</taxon>
        <taxon>Cynara</taxon>
    </lineage>
</organism>
<evidence type="ECO:0000313" key="4">
    <source>
        <dbReference type="Proteomes" id="UP000243975"/>
    </source>
</evidence>
<comment type="caution">
    <text evidence="3">The sequence shown here is derived from an EMBL/GenBank/DDBJ whole genome shotgun (WGS) entry which is preliminary data.</text>
</comment>
<gene>
    <name evidence="3" type="ORF">Ccrd_003613</name>
</gene>
<evidence type="ECO:0000259" key="2">
    <source>
        <dbReference type="Pfam" id="PF08806"/>
    </source>
</evidence>
<feature type="domain" description="Helicase C-terminal" evidence="1">
    <location>
        <begin position="5"/>
        <end position="32"/>
    </location>
</feature>
<dbReference type="InterPro" id="IPR001650">
    <property type="entry name" value="Helicase_C-like"/>
</dbReference>
<sequence length="67" mass="7805">MDNLQVSLVINYDLPNNRELYIHRIGRSGHFGRKDKFPSVKVHYAFNAPPKLIMLDGAGQRKEIIRR</sequence>
<evidence type="ECO:0000313" key="3">
    <source>
        <dbReference type="EMBL" id="KVH94334.1"/>
    </source>
</evidence>
<keyword evidence="4" id="KW-1185">Reference proteome</keyword>
<protein>
    <submittedName>
        <fullName evidence="3">Helicase, C-terminal</fullName>
    </submittedName>
</protein>
<dbReference type="SUPFAM" id="SSF52540">
    <property type="entry name" value="P-loop containing nucleoside triphosphate hydrolases"/>
    <property type="match status" value="1"/>
</dbReference>
<accession>A0A103XPH9</accession>
<dbReference type="InterPro" id="IPR014912">
    <property type="entry name" value="Sep15_SelM_dom"/>
</dbReference>
<keyword evidence="3" id="KW-0547">Nucleotide-binding</keyword>
<feature type="domain" description="Selenoprotein F/M" evidence="2">
    <location>
        <begin position="34"/>
        <end position="65"/>
    </location>
</feature>
<dbReference type="Gene3D" id="3.40.50.300">
    <property type="entry name" value="P-loop containing nucleotide triphosphate hydrolases"/>
    <property type="match status" value="1"/>
</dbReference>
<keyword evidence="3" id="KW-0378">Hydrolase</keyword>
<dbReference type="InterPro" id="IPR027417">
    <property type="entry name" value="P-loop_NTPase"/>
</dbReference>
<evidence type="ECO:0000259" key="1">
    <source>
        <dbReference type="Pfam" id="PF00271"/>
    </source>
</evidence>
<proteinExistence type="predicted"/>
<dbReference type="Gramene" id="KVH94334">
    <property type="protein sequence ID" value="KVH94334"/>
    <property type="gene ID" value="Ccrd_003613"/>
</dbReference>